<dbReference type="EMBL" id="JAJFZP010000003">
    <property type="protein sequence ID" value="MCC3267981.1"/>
    <property type="molecule type" value="Genomic_DNA"/>
</dbReference>
<dbReference type="CDD" id="cd06257">
    <property type="entry name" value="DnaJ"/>
    <property type="match status" value="1"/>
</dbReference>
<evidence type="ECO:0000313" key="3">
    <source>
        <dbReference type="EMBL" id="MCC3267198.1"/>
    </source>
</evidence>
<proteinExistence type="predicted"/>
<feature type="compositionally biased region" description="Low complexity" evidence="1">
    <location>
        <begin position="93"/>
        <end position="102"/>
    </location>
</feature>
<accession>A0A9X1LYP6</accession>
<dbReference type="PRINTS" id="PR00625">
    <property type="entry name" value="JDOMAIN"/>
</dbReference>
<organism evidence="4 6">
    <name type="scientific">Arthrobacter gengyunqii</name>
    <dbReference type="NCBI Taxonomy" id="2886940"/>
    <lineage>
        <taxon>Bacteria</taxon>
        <taxon>Bacillati</taxon>
        <taxon>Actinomycetota</taxon>
        <taxon>Actinomycetes</taxon>
        <taxon>Micrococcales</taxon>
        <taxon>Micrococcaceae</taxon>
        <taxon>Arthrobacter</taxon>
    </lineage>
</organism>
<dbReference type="Proteomes" id="UP001139168">
    <property type="component" value="Unassembled WGS sequence"/>
</dbReference>
<dbReference type="SUPFAM" id="SSF46565">
    <property type="entry name" value="Chaperone J-domain"/>
    <property type="match status" value="1"/>
</dbReference>
<sequence>MSPSPKTLYEVLGLAPSATMDQIKTAYRKAARATHPDQGGSAETFHVIAEAYEVLSNPAQKAAYDLSLGRNAGRPGTSSAQTSSARTGYARTGSASAGSASADEVLGRAPNFIPDFSPGSPPVLPLTLAGQQIHGAPRKPGFMARLGSGAGARYDGENLTIHLLERTLLPDYPAGRLVNGLHMPDRSPRGGNLDVGHVLLGGYRMAVLESQVASPGNYSWDGRHLRYRGRDVSIGRLPDAVRTLQDRFPECNVSGWVVLHSPNGNPFEPVIDYPPSLSRSAPAMIHVANAGTVQRELKRFFSDGPQPNAVQLPVLGGLLDATVR</sequence>
<reference evidence="4" key="1">
    <citation type="submission" date="2021-10" db="EMBL/GenBank/DDBJ databases">
        <title>Novel species in genus Arthrobacter.</title>
        <authorList>
            <person name="Liu Y."/>
        </authorList>
    </citation>
    <scope>NUCLEOTIDE SEQUENCE</scope>
    <source>
        <strain evidence="3">Zg-Y786</strain>
        <strain evidence="4">Zg-Y809</strain>
    </source>
</reference>
<name>A0A9X1LYP6_9MICC</name>
<dbReference type="EMBL" id="JAJFZQ010000009">
    <property type="protein sequence ID" value="MCC3267198.1"/>
    <property type="molecule type" value="Genomic_DNA"/>
</dbReference>
<dbReference type="Proteomes" id="UP001139264">
    <property type="component" value="Unassembled WGS sequence"/>
</dbReference>
<dbReference type="InterPro" id="IPR018253">
    <property type="entry name" value="DnaJ_domain_CS"/>
</dbReference>
<feature type="compositionally biased region" description="Polar residues" evidence="1">
    <location>
        <begin position="76"/>
        <end position="86"/>
    </location>
</feature>
<evidence type="ECO:0000313" key="5">
    <source>
        <dbReference type="Proteomes" id="UP001139168"/>
    </source>
</evidence>
<feature type="domain" description="J" evidence="2">
    <location>
        <begin position="7"/>
        <end position="68"/>
    </location>
</feature>
<dbReference type="RefSeq" id="WP_227892132.1">
    <property type="nucleotide sequence ID" value="NZ_CP095461.1"/>
</dbReference>
<dbReference type="InterPro" id="IPR001623">
    <property type="entry name" value="DnaJ_domain"/>
</dbReference>
<evidence type="ECO:0000313" key="6">
    <source>
        <dbReference type="Proteomes" id="UP001139264"/>
    </source>
</evidence>
<dbReference type="PROSITE" id="PS50076">
    <property type="entry name" value="DNAJ_2"/>
    <property type="match status" value="1"/>
</dbReference>
<dbReference type="Gene3D" id="1.10.287.110">
    <property type="entry name" value="DnaJ domain"/>
    <property type="match status" value="1"/>
</dbReference>
<dbReference type="Pfam" id="PF00226">
    <property type="entry name" value="DnaJ"/>
    <property type="match status" value="1"/>
</dbReference>
<keyword evidence="5" id="KW-1185">Reference proteome</keyword>
<protein>
    <submittedName>
        <fullName evidence="4">J domain-containing protein</fullName>
    </submittedName>
</protein>
<dbReference type="InterPro" id="IPR050817">
    <property type="entry name" value="DjlA_DnaK_co-chaperone"/>
</dbReference>
<dbReference type="PROSITE" id="PS00636">
    <property type="entry name" value="DNAJ_1"/>
    <property type="match status" value="1"/>
</dbReference>
<dbReference type="SMART" id="SM00271">
    <property type="entry name" value="DnaJ"/>
    <property type="match status" value="1"/>
</dbReference>
<dbReference type="AlphaFoldDB" id="A0A9X1LYP6"/>
<evidence type="ECO:0000256" key="1">
    <source>
        <dbReference type="SAM" id="MobiDB-lite"/>
    </source>
</evidence>
<gene>
    <name evidence="4" type="ORF">LJ751_01210</name>
    <name evidence="3" type="ORF">LJ752_14240</name>
</gene>
<feature type="region of interest" description="Disordered" evidence="1">
    <location>
        <begin position="71"/>
        <end position="102"/>
    </location>
</feature>
<dbReference type="PANTHER" id="PTHR24074">
    <property type="entry name" value="CO-CHAPERONE PROTEIN DJLA"/>
    <property type="match status" value="1"/>
</dbReference>
<evidence type="ECO:0000313" key="4">
    <source>
        <dbReference type="EMBL" id="MCC3267981.1"/>
    </source>
</evidence>
<comment type="caution">
    <text evidence="4">The sequence shown here is derived from an EMBL/GenBank/DDBJ whole genome shotgun (WGS) entry which is preliminary data.</text>
</comment>
<dbReference type="InterPro" id="IPR036869">
    <property type="entry name" value="J_dom_sf"/>
</dbReference>
<evidence type="ECO:0000259" key="2">
    <source>
        <dbReference type="PROSITE" id="PS50076"/>
    </source>
</evidence>